<comment type="caution">
    <text evidence="2">The sequence shown here is derived from an EMBL/GenBank/DDBJ whole genome shotgun (WGS) entry which is preliminary data.</text>
</comment>
<evidence type="ECO:0000313" key="3">
    <source>
        <dbReference type="Proteomes" id="UP001159405"/>
    </source>
</evidence>
<dbReference type="PANTHER" id="PTHR33244">
    <property type="entry name" value="INTEGRASE CATALYTIC DOMAIN-CONTAINING PROTEIN-RELATED"/>
    <property type="match status" value="1"/>
</dbReference>
<feature type="compositionally biased region" description="Pro residues" evidence="1">
    <location>
        <begin position="123"/>
        <end position="135"/>
    </location>
</feature>
<name>A0ABN8MQL1_9CNID</name>
<evidence type="ECO:0000313" key="2">
    <source>
        <dbReference type="EMBL" id="CAH3033693.1"/>
    </source>
</evidence>
<feature type="region of interest" description="Disordered" evidence="1">
    <location>
        <begin position="89"/>
        <end position="151"/>
    </location>
</feature>
<organism evidence="2 3">
    <name type="scientific">Porites lobata</name>
    <dbReference type="NCBI Taxonomy" id="104759"/>
    <lineage>
        <taxon>Eukaryota</taxon>
        <taxon>Metazoa</taxon>
        <taxon>Cnidaria</taxon>
        <taxon>Anthozoa</taxon>
        <taxon>Hexacorallia</taxon>
        <taxon>Scleractinia</taxon>
        <taxon>Fungiina</taxon>
        <taxon>Poritidae</taxon>
        <taxon>Porites</taxon>
    </lineage>
</organism>
<sequence length="165" mass="19049">MDSLLQPASVNQNDVSKYLKKMKEDQKKHHDRHASSELKELQPGMTVRMQPWTDFREWKPATVVRHHHTPRSYVVQADDGRNYRRNRQHLRVCPAPEPRSLNAERSLDGSAHHNLPKDQTKQPAPPVSPVIPPPWQHHNPEPPGGGGQFRGLCYPKWQTRCDINT</sequence>
<protein>
    <submittedName>
        <fullName evidence="2">Uncharacterized protein</fullName>
    </submittedName>
</protein>
<feature type="region of interest" description="Disordered" evidence="1">
    <location>
        <begin position="1"/>
        <end position="43"/>
    </location>
</feature>
<dbReference type="PANTHER" id="PTHR33244:SF3">
    <property type="entry name" value="PEPTIDASE A2 DOMAIN-CONTAINING PROTEIN"/>
    <property type="match status" value="1"/>
</dbReference>
<feature type="compositionally biased region" description="Basic and acidic residues" evidence="1">
    <location>
        <begin position="21"/>
        <end position="40"/>
    </location>
</feature>
<feature type="compositionally biased region" description="Polar residues" evidence="1">
    <location>
        <begin position="1"/>
        <end position="15"/>
    </location>
</feature>
<dbReference type="CDD" id="cd04508">
    <property type="entry name" value="Tudor_SF"/>
    <property type="match status" value="1"/>
</dbReference>
<gene>
    <name evidence="2" type="ORF">PLOB_00016016</name>
</gene>
<dbReference type="Proteomes" id="UP001159405">
    <property type="component" value="Unassembled WGS sequence"/>
</dbReference>
<feature type="compositionally biased region" description="Basic and acidic residues" evidence="1">
    <location>
        <begin position="105"/>
        <end position="120"/>
    </location>
</feature>
<accession>A0ABN8MQL1</accession>
<evidence type="ECO:0000256" key="1">
    <source>
        <dbReference type="SAM" id="MobiDB-lite"/>
    </source>
</evidence>
<reference evidence="2 3" key="1">
    <citation type="submission" date="2022-05" db="EMBL/GenBank/DDBJ databases">
        <authorList>
            <consortium name="Genoscope - CEA"/>
            <person name="William W."/>
        </authorList>
    </citation>
    <scope>NUCLEOTIDE SEQUENCE [LARGE SCALE GENOMIC DNA]</scope>
</reference>
<keyword evidence="3" id="KW-1185">Reference proteome</keyword>
<dbReference type="EMBL" id="CALNXK010000002">
    <property type="protein sequence ID" value="CAH3033693.1"/>
    <property type="molecule type" value="Genomic_DNA"/>
</dbReference>
<proteinExistence type="predicted"/>